<dbReference type="EMBL" id="MFVV01000016">
    <property type="protein sequence ID" value="OGJ03597.1"/>
    <property type="molecule type" value="Genomic_DNA"/>
</dbReference>
<proteinExistence type="predicted"/>
<dbReference type="InterPro" id="IPR012675">
    <property type="entry name" value="Beta-grasp_dom_sf"/>
</dbReference>
<dbReference type="InterPro" id="IPR012676">
    <property type="entry name" value="TGS-like"/>
</dbReference>
<dbReference type="InterPro" id="IPR004095">
    <property type="entry name" value="TGS"/>
</dbReference>
<organism evidence="6 7">
    <name type="scientific">Candidatus Nomurabacteria bacterium RIFCSPLOWO2_12_FULL_46_14</name>
    <dbReference type="NCBI Taxonomy" id="1801797"/>
    <lineage>
        <taxon>Bacteria</taxon>
        <taxon>Candidatus Nomuraibacteriota</taxon>
    </lineage>
</organism>
<evidence type="ECO:0000256" key="2">
    <source>
        <dbReference type="ARBA" id="ARBA00022840"/>
    </source>
</evidence>
<evidence type="ECO:0000259" key="4">
    <source>
        <dbReference type="PROSITE" id="PS51710"/>
    </source>
</evidence>
<evidence type="ECO:0008006" key="8">
    <source>
        <dbReference type="Google" id="ProtNLM"/>
    </source>
</evidence>
<dbReference type="Gene3D" id="3.40.50.300">
    <property type="entry name" value="P-loop containing nucleotide triphosphate hydrolases"/>
    <property type="match status" value="2"/>
</dbReference>
<keyword evidence="3" id="KW-0460">Magnesium</keyword>
<dbReference type="AlphaFoldDB" id="A0A1F6YBA4"/>
<comment type="caution">
    <text evidence="6">The sequence shown here is derived from an EMBL/GenBank/DDBJ whole genome shotgun (WGS) entry which is preliminary data.</text>
</comment>
<dbReference type="InterPro" id="IPR023192">
    <property type="entry name" value="TGS-like_dom_sf"/>
</dbReference>
<protein>
    <recommendedName>
        <fullName evidence="8">OBG-type G domain-containing protein</fullName>
    </recommendedName>
</protein>
<feature type="domain" description="OBG-type G" evidence="4">
    <location>
        <begin position="4"/>
        <end position="194"/>
    </location>
</feature>
<dbReference type="Pfam" id="PF01926">
    <property type="entry name" value="MMR_HSR1"/>
    <property type="match status" value="1"/>
</dbReference>
<dbReference type="STRING" id="1801797.A3G06_02025"/>
<dbReference type="InterPro" id="IPR013029">
    <property type="entry name" value="YchF_C"/>
</dbReference>
<evidence type="ECO:0000256" key="3">
    <source>
        <dbReference type="ARBA" id="ARBA00022842"/>
    </source>
</evidence>
<feature type="domain" description="TGS" evidence="5">
    <location>
        <begin position="194"/>
        <end position="277"/>
    </location>
</feature>
<evidence type="ECO:0000313" key="7">
    <source>
        <dbReference type="Proteomes" id="UP000176192"/>
    </source>
</evidence>
<evidence type="ECO:0000259" key="5">
    <source>
        <dbReference type="PROSITE" id="PS51880"/>
    </source>
</evidence>
<dbReference type="InterPro" id="IPR027417">
    <property type="entry name" value="P-loop_NTPase"/>
</dbReference>
<dbReference type="PRINTS" id="PR00326">
    <property type="entry name" value="GTP1OBG"/>
</dbReference>
<dbReference type="Gene3D" id="1.10.150.300">
    <property type="entry name" value="TGS-like domain"/>
    <property type="match status" value="1"/>
</dbReference>
<evidence type="ECO:0000313" key="6">
    <source>
        <dbReference type="EMBL" id="OGJ03597.1"/>
    </source>
</evidence>
<dbReference type="Proteomes" id="UP000176192">
    <property type="component" value="Unassembled WGS sequence"/>
</dbReference>
<dbReference type="GO" id="GO:0005737">
    <property type="term" value="C:cytoplasm"/>
    <property type="evidence" value="ECO:0007669"/>
    <property type="project" value="TreeGrafter"/>
</dbReference>
<dbReference type="GO" id="GO:0005524">
    <property type="term" value="F:ATP binding"/>
    <property type="evidence" value="ECO:0007669"/>
    <property type="project" value="UniProtKB-KW"/>
</dbReference>
<dbReference type="GO" id="GO:0016887">
    <property type="term" value="F:ATP hydrolysis activity"/>
    <property type="evidence" value="ECO:0007669"/>
    <property type="project" value="TreeGrafter"/>
</dbReference>
<name>A0A1F6YBA4_9BACT</name>
<dbReference type="SUPFAM" id="SSF52540">
    <property type="entry name" value="P-loop containing nucleoside triphosphate hydrolases"/>
    <property type="match status" value="1"/>
</dbReference>
<reference evidence="6 7" key="1">
    <citation type="journal article" date="2016" name="Nat. Commun.">
        <title>Thousands of microbial genomes shed light on interconnected biogeochemical processes in an aquifer system.</title>
        <authorList>
            <person name="Anantharaman K."/>
            <person name="Brown C.T."/>
            <person name="Hug L.A."/>
            <person name="Sharon I."/>
            <person name="Castelle C.J."/>
            <person name="Probst A.J."/>
            <person name="Thomas B.C."/>
            <person name="Singh A."/>
            <person name="Wilkins M.J."/>
            <person name="Karaoz U."/>
            <person name="Brodie E.L."/>
            <person name="Williams K.H."/>
            <person name="Hubbard S.S."/>
            <person name="Banfield J.F."/>
        </authorList>
    </citation>
    <scope>NUCLEOTIDE SEQUENCE [LARGE SCALE GENOMIC DNA]</scope>
</reference>
<dbReference type="Pfam" id="PF06071">
    <property type="entry name" value="YchF-GTPase_C"/>
    <property type="match status" value="1"/>
</dbReference>
<dbReference type="PANTHER" id="PTHR23305">
    <property type="entry name" value="OBG GTPASE FAMILY"/>
    <property type="match status" value="1"/>
</dbReference>
<dbReference type="PANTHER" id="PTHR23305:SF18">
    <property type="entry name" value="OBG-TYPE G DOMAIN-CONTAINING PROTEIN"/>
    <property type="match status" value="1"/>
</dbReference>
<dbReference type="GO" id="GO:0005525">
    <property type="term" value="F:GTP binding"/>
    <property type="evidence" value="ECO:0007669"/>
    <property type="project" value="InterPro"/>
</dbReference>
<dbReference type="PROSITE" id="PS51710">
    <property type="entry name" value="G_OBG"/>
    <property type="match status" value="1"/>
</dbReference>
<gene>
    <name evidence="6" type="ORF">A3G06_02025</name>
</gene>
<dbReference type="PROSITE" id="PS51880">
    <property type="entry name" value="TGS"/>
    <property type="match status" value="1"/>
</dbReference>
<dbReference type="Gene3D" id="3.10.20.30">
    <property type="match status" value="2"/>
</dbReference>
<dbReference type="SUPFAM" id="SSF81271">
    <property type="entry name" value="TGS-like"/>
    <property type="match status" value="1"/>
</dbReference>
<keyword evidence="2" id="KW-0067">ATP-binding</keyword>
<accession>A0A1F6YBA4</accession>
<dbReference type="InterPro" id="IPR031167">
    <property type="entry name" value="G_OBG"/>
</dbReference>
<dbReference type="FunFam" id="3.10.20.30:FF:000001">
    <property type="entry name" value="Ribosome-binding ATPase YchF"/>
    <property type="match status" value="1"/>
</dbReference>
<evidence type="ECO:0000256" key="1">
    <source>
        <dbReference type="ARBA" id="ARBA00022741"/>
    </source>
</evidence>
<keyword evidence="1" id="KW-0547">Nucleotide-binding</keyword>
<sequence length="277" mass="30435">MSKLSVGIVGLPNVGKSTLFNALTKQAVPAENYPFCTIDPSVGIVPVPDDRLEKLSVMSKSKKTIPAVVEFVDIAGLVQGASEGAGLGNKFLSHIREVDAIIEVVRVFEDPNTIHVHNKIDPLFDIEVINFELEQAGIRKPTLYVLNISEAFPKVRPWELESKVGPFPSPHIEVDPIFGTGLDNLIKASYDLLGLITFFTTGEDESRAWTTRRGSTAPMAGRAIHNDFKEKFIRAEVINWKDLLDSGSYAVARSKGLVRTEGKEYVVADGDVIEFLI</sequence>
<dbReference type="InterPro" id="IPR006073">
    <property type="entry name" value="GTP-bd"/>
</dbReference>